<evidence type="ECO:0000259" key="4">
    <source>
        <dbReference type="SMART" id="SM00563"/>
    </source>
</evidence>
<dbReference type="PANTHER" id="PTHR10434:SF11">
    <property type="entry name" value="1-ACYL-SN-GLYCEROL-3-PHOSPHATE ACYLTRANSFERASE"/>
    <property type="match status" value="1"/>
</dbReference>
<organism evidence="5 6">
    <name type="scientific">Maritimibacter dapengensis</name>
    <dbReference type="NCBI Taxonomy" id="2836868"/>
    <lineage>
        <taxon>Bacteria</taxon>
        <taxon>Pseudomonadati</taxon>
        <taxon>Pseudomonadota</taxon>
        <taxon>Alphaproteobacteria</taxon>
        <taxon>Rhodobacterales</taxon>
        <taxon>Roseobacteraceae</taxon>
        <taxon>Maritimibacter</taxon>
    </lineage>
</organism>
<evidence type="ECO:0000256" key="2">
    <source>
        <dbReference type="ARBA" id="ARBA00022679"/>
    </source>
</evidence>
<accession>A0ABS6SWR1</accession>
<dbReference type="CDD" id="cd07989">
    <property type="entry name" value="LPLAT_AGPAT-like"/>
    <property type="match status" value="1"/>
</dbReference>
<dbReference type="InterPro" id="IPR002123">
    <property type="entry name" value="Plipid/glycerol_acylTrfase"/>
</dbReference>
<evidence type="ECO:0000313" key="6">
    <source>
        <dbReference type="Proteomes" id="UP000756530"/>
    </source>
</evidence>
<dbReference type="PANTHER" id="PTHR10434">
    <property type="entry name" value="1-ACYL-SN-GLYCEROL-3-PHOSPHATE ACYLTRANSFERASE"/>
    <property type="match status" value="1"/>
</dbReference>
<protein>
    <submittedName>
        <fullName evidence="5">1-acyl-sn-glycerol-3-phosphate acyltransferase</fullName>
    </submittedName>
</protein>
<keyword evidence="6" id="KW-1185">Reference proteome</keyword>
<dbReference type="Pfam" id="PF01553">
    <property type="entry name" value="Acyltransferase"/>
    <property type="match status" value="1"/>
</dbReference>
<keyword evidence="2" id="KW-0808">Transferase</keyword>
<sequence>MERLRRIALRFVADVAGHGLVLFARLITAPRAIWAGVDPVPRQRIYFANHTSNGDFVLAWAVLPPNLRRQTRPVAASDYWLKSKLRAFAGRDVFRAVLIDRNPETRSEDPVEQMVRALEDGSSLLIFPEGGRNMGPDPLMPFKTGIYHVATKRPDVDLVPTWIANLNEILPKGEVVPLPLLCTVTYGAPIHLGEDETKEDFLARAQAALLAVRPEEDRVA</sequence>
<dbReference type="RefSeq" id="WP_218390281.1">
    <property type="nucleotide sequence ID" value="NZ_JAHUZE010000001.1"/>
</dbReference>
<reference evidence="5 6" key="1">
    <citation type="submission" date="2021-05" db="EMBL/GenBank/DDBJ databases">
        <title>Culturable bacteria isolated from Daya Bay.</title>
        <authorList>
            <person name="Zheng W."/>
            <person name="Yu S."/>
            <person name="Huang Y."/>
        </authorList>
    </citation>
    <scope>NUCLEOTIDE SEQUENCE [LARGE SCALE GENOMIC DNA]</scope>
    <source>
        <strain evidence="5 6">DP4N28-5</strain>
    </source>
</reference>
<name>A0ABS6SWR1_9RHOB</name>
<dbReference type="SMART" id="SM00563">
    <property type="entry name" value="PlsC"/>
    <property type="match status" value="1"/>
</dbReference>
<evidence type="ECO:0000256" key="1">
    <source>
        <dbReference type="ARBA" id="ARBA00005189"/>
    </source>
</evidence>
<feature type="domain" description="Phospholipid/glycerol acyltransferase" evidence="4">
    <location>
        <begin position="44"/>
        <end position="166"/>
    </location>
</feature>
<keyword evidence="3 5" id="KW-0012">Acyltransferase</keyword>
<proteinExistence type="predicted"/>
<evidence type="ECO:0000313" key="5">
    <source>
        <dbReference type="EMBL" id="MBV7377392.1"/>
    </source>
</evidence>
<evidence type="ECO:0000256" key="3">
    <source>
        <dbReference type="ARBA" id="ARBA00023315"/>
    </source>
</evidence>
<comment type="pathway">
    <text evidence="1">Lipid metabolism.</text>
</comment>
<comment type="caution">
    <text evidence="5">The sequence shown here is derived from an EMBL/GenBank/DDBJ whole genome shotgun (WGS) entry which is preliminary data.</text>
</comment>
<gene>
    <name evidence="5" type="ORF">KJP28_00535</name>
</gene>
<dbReference type="Proteomes" id="UP000756530">
    <property type="component" value="Unassembled WGS sequence"/>
</dbReference>
<dbReference type="GO" id="GO:0016746">
    <property type="term" value="F:acyltransferase activity"/>
    <property type="evidence" value="ECO:0007669"/>
    <property type="project" value="UniProtKB-KW"/>
</dbReference>
<dbReference type="EMBL" id="JAHUZE010000001">
    <property type="protein sequence ID" value="MBV7377392.1"/>
    <property type="molecule type" value="Genomic_DNA"/>
</dbReference>